<evidence type="ECO:0000256" key="2">
    <source>
        <dbReference type="SAM" id="MobiDB-lite"/>
    </source>
</evidence>
<accession>A0A8J1LPH4</accession>
<sequence>MFKRKNNSIVGKAVNIVDIPGWDDTSCKIIATEWSKGAGLCEDWVHQLKDASPINVVTCLEKVPFEKGQDLCALGRRGWILLSAYRKQQSDCSELKARISQLEKEIIDLQSRVTVLQCQNRLLMDKADTYQQVAETAAVRCAKYKYRKRKGKINMKKVSKLIAKAGVNWDPDEWDGNIWDTSDESEDDRETLCENRQQYSNEFHAVAKPIERRKAVNAPGGVVNTTTLEDFTQQEVTDLHDRFKQSSSEPLISWLVRLYEGGAAGVNLDNGDSRKFCLLSNEATVQDEFRNFQDANMSSMLALAARGASRRYQMESDWPANDKFWYTLRDCVQRIKEEGMKTAVFVGQADQVLDTPLTVQIRNKMIKLAPPAYKNVIMTLLVNETGQPLQHVIESIRELGDLGDWGPTDKYKDRDNKKDNNQKGNFGDRFPRRDMFNALMRDGVPIDEIDGIDTLEMWKLYKKRGLHKNQNKSVGKQDKEDVTTSTGLKTKELSEESKAIYLWADLSQAQRFKSD</sequence>
<dbReference type="AlphaFoldDB" id="A0A8J1LPH4"/>
<evidence type="ECO:0000313" key="3">
    <source>
        <dbReference type="Proteomes" id="UP000186698"/>
    </source>
</evidence>
<feature type="compositionally biased region" description="Basic and acidic residues" evidence="2">
    <location>
        <begin position="407"/>
        <end position="421"/>
    </location>
</feature>
<dbReference type="Proteomes" id="UP000186698">
    <property type="component" value="Chromosome 8S"/>
</dbReference>
<evidence type="ECO:0000256" key="1">
    <source>
        <dbReference type="SAM" id="Coils"/>
    </source>
</evidence>
<dbReference type="PANTHER" id="PTHR48195">
    <property type="entry name" value="FRIEND VIRUS SUSCEPTIBILITY PROTEIN 1"/>
    <property type="match status" value="1"/>
</dbReference>
<dbReference type="RefSeq" id="XP_041431051.1">
    <property type="nucleotide sequence ID" value="XM_041575117.1"/>
</dbReference>
<dbReference type="PANTHER" id="PTHR48195:SF1">
    <property type="entry name" value="RIKEN CDNA 2410002F23 GENE"/>
    <property type="match status" value="1"/>
</dbReference>
<feature type="region of interest" description="Disordered" evidence="2">
    <location>
        <begin position="407"/>
        <end position="429"/>
    </location>
</feature>
<proteinExistence type="predicted"/>
<dbReference type="InterPro" id="IPR053270">
    <property type="entry name" value="Fv1_restriction_factor"/>
</dbReference>
<dbReference type="GO" id="GO:0009615">
    <property type="term" value="P:response to virus"/>
    <property type="evidence" value="ECO:0000318"/>
    <property type="project" value="GO_Central"/>
</dbReference>
<gene>
    <name evidence="4" type="primary">LOC121397744</name>
</gene>
<protein>
    <submittedName>
        <fullName evidence="4">Friend virus susceptibility protein 1-like</fullName>
    </submittedName>
</protein>
<dbReference type="GO" id="GO:0005794">
    <property type="term" value="C:Golgi apparatus"/>
    <property type="evidence" value="ECO:0000318"/>
    <property type="project" value="GO_Central"/>
</dbReference>
<dbReference type="OrthoDB" id="9909099at2759"/>
<organism evidence="3 4">
    <name type="scientific">Xenopus laevis</name>
    <name type="common">African clawed frog</name>
    <dbReference type="NCBI Taxonomy" id="8355"/>
    <lineage>
        <taxon>Eukaryota</taxon>
        <taxon>Metazoa</taxon>
        <taxon>Chordata</taxon>
        <taxon>Craniata</taxon>
        <taxon>Vertebrata</taxon>
        <taxon>Euteleostomi</taxon>
        <taxon>Amphibia</taxon>
        <taxon>Batrachia</taxon>
        <taxon>Anura</taxon>
        <taxon>Pipoidea</taxon>
        <taxon>Pipidae</taxon>
        <taxon>Xenopodinae</taxon>
        <taxon>Xenopus</taxon>
        <taxon>Xenopus</taxon>
    </lineage>
</organism>
<keyword evidence="1" id="KW-0175">Coiled coil</keyword>
<feature type="coiled-coil region" evidence="1">
    <location>
        <begin position="85"/>
        <end position="119"/>
    </location>
</feature>
<dbReference type="KEGG" id="xla:121397744"/>
<reference evidence="4" key="1">
    <citation type="submission" date="2025-08" db="UniProtKB">
        <authorList>
            <consortium name="RefSeq"/>
        </authorList>
    </citation>
    <scope>IDENTIFICATION</scope>
    <source>
        <strain evidence="4">J_2021</strain>
        <tissue evidence="4">Erythrocytes</tissue>
    </source>
</reference>
<dbReference type="GeneID" id="121397744"/>
<evidence type="ECO:0000313" key="4">
    <source>
        <dbReference type="RefSeq" id="XP_041431051.1"/>
    </source>
</evidence>
<keyword evidence="3" id="KW-1185">Reference proteome</keyword>
<feature type="region of interest" description="Disordered" evidence="2">
    <location>
        <begin position="469"/>
        <end position="489"/>
    </location>
</feature>
<name>A0A8J1LPH4_XENLA</name>